<dbReference type="PROSITE" id="PS00661">
    <property type="entry name" value="FERM_2"/>
    <property type="match status" value="1"/>
</dbReference>
<dbReference type="Gene3D" id="1.20.80.10">
    <property type="match status" value="1"/>
</dbReference>
<dbReference type="Pfam" id="PF09380">
    <property type="entry name" value="FERM_C"/>
    <property type="match status" value="1"/>
</dbReference>
<comment type="subcellular location">
    <subcellularLocation>
        <location evidence="2">Cell membrane</location>
        <topology evidence="2">Peripheral membrane protein</topology>
    </subcellularLocation>
    <subcellularLocation>
        <location evidence="1">Cell projection</location>
        <location evidence="1">Microvillus</location>
    </subcellularLocation>
</comment>
<feature type="coiled-coil region" evidence="5">
    <location>
        <begin position="151"/>
        <end position="229"/>
    </location>
</feature>
<evidence type="ECO:0000256" key="2">
    <source>
        <dbReference type="ARBA" id="ARBA00004202"/>
    </source>
</evidence>
<dbReference type="InterPro" id="IPR011174">
    <property type="entry name" value="ERM"/>
</dbReference>
<dbReference type="PROSITE" id="PS50057">
    <property type="entry name" value="FERM_3"/>
    <property type="match status" value="1"/>
</dbReference>
<keyword evidence="5" id="KW-0175">Coiled coil</keyword>
<evidence type="ECO:0000313" key="7">
    <source>
        <dbReference type="EMBL" id="VDK87112.1"/>
    </source>
</evidence>
<dbReference type="Gene3D" id="2.30.29.30">
    <property type="entry name" value="Pleckstrin-homology domain (PH domain)/Phosphotyrosine-binding domain (PTB)"/>
    <property type="match status" value="1"/>
</dbReference>
<dbReference type="InterPro" id="IPR019747">
    <property type="entry name" value="FERM_CS"/>
</dbReference>
<dbReference type="InterPro" id="IPR008954">
    <property type="entry name" value="Moesin_tail_sf"/>
</dbReference>
<protein>
    <submittedName>
        <fullName evidence="9">FERM domain-containing protein</fullName>
    </submittedName>
</protein>
<dbReference type="AlphaFoldDB" id="A0A182EI10"/>
<gene>
    <name evidence="7" type="ORF">NOO_LOCUS7736</name>
</gene>
<keyword evidence="8" id="KW-1185">Reference proteome</keyword>
<keyword evidence="4" id="KW-0472">Membrane</keyword>
<feature type="coiled-coil region" evidence="5">
    <location>
        <begin position="380"/>
        <end position="418"/>
    </location>
</feature>
<evidence type="ECO:0000256" key="3">
    <source>
        <dbReference type="ARBA" id="ARBA00022475"/>
    </source>
</evidence>
<dbReference type="InterPro" id="IPR035963">
    <property type="entry name" value="FERM_2"/>
</dbReference>
<dbReference type="InterPro" id="IPR000299">
    <property type="entry name" value="FERM_domain"/>
</dbReference>
<sequence>MTPQMWEERIKRWWINNSGQSREDAEMEYLRVAQDLEMYGIQYYPICNSKETDLTLGVSAQGIGIYKETNRITPRPFFSWSEIKNISFKNKIVGLIYDSLENSQFYKFNMRTMDKSTITFRAKDISINMSILDLCVGTHNLYLRRRQPDLLEVQQMKAQAKEQRIRRIQEQNRLSREREQRIQAEAERDRYKNEITAINEQLRNMKEAMKKTEENAHLMAEKVRVSEEEALVLSKRASEAEAECQRMKLSQIKAEETKMSLERKARDAELWAHRLMHETERHGYDPYLCRAHLYNSEPSCPQDWLSTYALPVPQRYSSHHRLVSSSSSGDGGYVQYLDDDPNFTATVTPIIKTQPFIKKQALLNCPPPDPSSNQMMPNDLLSLRKEIEKSRADYNEKKKSLQEKMTEFRNEIESLKVVNRQSEHDRIHAANLQMGIDKYSTLRKSVAEPYVYHVNKSGAGATKTRVQVFDGL</sequence>
<organism evidence="9">
    <name type="scientific">Onchocerca ochengi</name>
    <name type="common">Filarial nematode worm</name>
    <dbReference type="NCBI Taxonomy" id="42157"/>
    <lineage>
        <taxon>Eukaryota</taxon>
        <taxon>Metazoa</taxon>
        <taxon>Ecdysozoa</taxon>
        <taxon>Nematoda</taxon>
        <taxon>Chromadorea</taxon>
        <taxon>Rhabditida</taxon>
        <taxon>Spirurina</taxon>
        <taxon>Spiruromorpha</taxon>
        <taxon>Filarioidea</taxon>
        <taxon>Onchocercidae</taxon>
        <taxon>Onchocerca</taxon>
    </lineage>
</organism>
<dbReference type="InterPro" id="IPR014352">
    <property type="entry name" value="FERM/acyl-CoA-bd_prot_sf"/>
</dbReference>
<dbReference type="STRING" id="42157.A0A182EI10"/>
<evidence type="ECO:0000256" key="1">
    <source>
        <dbReference type="ARBA" id="ARBA00004105"/>
    </source>
</evidence>
<accession>A0A182EI10</accession>
<dbReference type="GO" id="GO:0003779">
    <property type="term" value="F:actin binding"/>
    <property type="evidence" value="ECO:0007669"/>
    <property type="project" value="InterPro"/>
</dbReference>
<dbReference type="SUPFAM" id="SSF47031">
    <property type="entry name" value="Second domain of FERM"/>
    <property type="match status" value="1"/>
</dbReference>
<dbReference type="GO" id="GO:0005902">
    <property type="term" value="C:microvillus"/>
    <property type="evidence" value="ECO:0007669"/>
    <property type="project" value="UniProtKB-SubCell"/>
</dbReference>
<dbReference type="InterPro" id="IPR011259">
    <property type="entry name" value="ERM_C_dom"/>
</dbReference>
<name>A0A182EI10_ONCOC</name>
<evidence type="ECO:0000313" key="8">
    <source>
        <dbReference type="Proteomes" id="UP000271087"/>
    </source>
</evidence>
<evidence type="ECO:0000256" key="5">
    <source>
        <dbReference type="SAM" id="Coils"/>
    </source>
</evidence>
<dbReference type="PANTHER" id="PTHR23281">
    <property type="entry name" value="MERLIN/MOESIN/EZRIN/RADIXIN"/>
    <property type="match status" value="1"/>
</dbReference>
<dbReference type="Gene3D" id="1.20.5.450">
    <property type="match status" value="1"/>
</dbReference>
<dbReference type="InterPro" id="IPR011993">
    <property type="entry name" value="PH-like_dom_sf"/>
</dbReference>
<keyword evidence="3" id="KW-1003">Cell membrane</keyword>
<dbReference type="GO" id="GO:0005886">
    <property type="term" value="C:plasma membrane"/>
    <property type="evidence" value="ECO:0007669"/>
    <property type="project" value="UniProtKB-SubCell"/>
</dbReference>
<evidence type="ECO:0000256" key="4">
    <source>
        <dbReference type="ARBA" id="ARBA00023136"/>
    </source>
</evidence>
<reference evidence="9" key="1">
    <citation type="submission" date="2016-06" db="UniProtKB">
        <authorList>
            <consortium name="WormBaseParasite"/>
        </authorList>
    </citation>
    <scope>IDENTIFICATION</scope>
</reference>
<evidence type="ECO:0000313" key="9">
    <source>
        <dbReference type="WBParaSite" id="nOo.2.0.1.t07736-RA"/>
    </source>
</evidence>
<dbReference type="OrthoDB" id="6018897at2759"/>
<dbReference type="EMBL" id="UYRW01002889">
    <property type="protein sequence ID" value="VDK87112.1"/>
    <property type="molecule type" value="Genomic_DNA"/>
</dbReference>
<dbReference type="Proteomes" id="UP000271087">
    <property type="component" value="Unassembled WGS sequence"/>
</dbReference>
<evidence type="ECO:0000259" key="6">
    <source>
        <dbReference type="PROSITE" id="PS50057"/>
    </source>
</evidence>
<dbReference type="Pfam" id="PF00373">
    <property type="entry name" value="FERM_M"/>
    <property type="match status" value="1"/>
</dbReference>
<reference evidence="7 8" key="2">
    <citation type="submission" date="2018-08" db="EMBL/GenBank/DDBJ databases">
        <authorList>
            <person name="Laetsch R D."/>
            <person name="Stevens L."/>
            <person name="Kumar S."/>
            <person name="Blaxter L. M."/>
        </authorList>
    </citation>
    <scope>NUCLEOTIDE SEQUENCE [LARGE SCALE GENOMIC DNA]</scope>
</reference>
<dbReference type="WBParaSite" id="nOo.2.0.1.t07736-RA">
    <property type="protein sequence ID" value="nOo.2.0.1.t07736-RA"/>
    <property type="gene ID" value="nOo.2.0.1.g07736"/>
</dbReference>
<dbReference type="InterPro" id="IPR018980">
    <property type="entry name" value="FERM_PH-like_C"/>
</dbReference>
<dbReference type="Gene3D" id="6.10.360.10">
    <property type="match status" value="1"/>
</dbReference>
<proteinExistence type="predicted"/>
<dbReference type="Pfam" id="PF00769">
    <property type="entry name" value="ERM_C"/>
    <property type="match status" value="1"/>
</dbReference>
<dbReference type="SUPFAM" id="SSF50729">
    <property type="entry name" value="PH domain-like"/>
    <property type="match status" value="1"/>
</dbReference>
<dbReference type="CDD" id="cd14473">
    <property type="entry name" value="FERM_B-lobe"/>
    <property type="match status" value="1"/>
</dbReference>
<dbReference type="InterPro" id="IPR019748">
    <property type="entry name" value="FERM_central"/>
</dbReference>
<feature type="domain" description="FERM" evidence="6">
    <location>
        <begin position="1"/>
        <end position="146"/>
    </location>
</feature>
<dbReference type="SMART" id="SM01196">
    <property type="entry name" value="FERM_C"/>
    <property type="match status" value="1"/>
</dbReference>
<dbReference type="SUPFAM" id="SSF48678">
    <property type="entry name" value="Moesin tail domain"/>
    <property type="match status" value="1"/>
</dbReference>